<name>A0A482IP94_9BURK</name>
<evidence type="ECO:0000313" key="1">
    <source>
        <dbReference type="EMBL" id="QBP10021.1"/>
    </source>
</evidence>
<protein>
    <submittedName>
        <fullName evidence="1">Uncharacterized protein</fullName>
    </submittedName>
</protein>
<proteinExistence type="predicted"/>
<evidence type="ECO:0000313" key="2">
    <source>
        <dbReference type="Proteomes" id="UP000253772"/>
    </source>
</evidence>
<dbReference type="OrthoDB" id="8592743at2"/>
<dbReference type="AlphaFoldDB" id="A0A482IP94"/>
<dbReference type="RefSeq" id="WP_133428578.1">
    <property type="nucleotide sequence ID" value="NZ_CP037900.1"/>
</dbReference>
<dbReference type="Proteomes" id="UP000253772">
    <property type="component" value="Chromosome c1"/>
</dbReference>
<dbReference type="EMBL" id="CP037900">
    <property type="protein sequence ID" value="QBP10021.1"/>
    <property type="molecule type" value="Genomic_DNA"/>
</dbReference>
<reference evidence="1 2" key="1">
    <citation type="submission" date="2019-03" db="EMBL/GenBank/DDBJ databases">
        <title>Comparative insights into the high quality Complete genome sequence of highly metal resistant Cupriavidus metallidurans strain BS1 isolated from a gold-copper mine.</title>
        <authorList>
            <person name="Mazhar H.S."/>
            <person name="Rensing C."/>
        </authorList>
    </citation>
    <scope>NUCLEOTIDE SEQUENCE [LARGE SCALE GENOMIC DNA]</scope>
    <source>
        <strain evidence="1 2">BS1</strain>
    </source>
</reference>
<accession>A0A482IP94</accession>
<organism evidence="1 2">
    <name type="scientific">Cupriavidus metallidurans</name>
    <dbReference type="NCBI Taxonomy" id="119219"/>
    <lineage>
        <taxon>Bacteria</taxon>
        <taxon>Pseudomonadati</taxon>
        <taxon>Pseudomonadota</taxon>
        <taxon>Betaproteobacteria</taxon>
        <taxon>Burkholderiales</taxon>
        <taxon>Burkholderiaceae</taxon>
        <taxon>Cupriavidus</taxon>
    </lineage>
</organism>
<gene>
    <name evidence="1" type="ORF">DDF84_009730</name>
</gene>
<sequence>MAASLYNDFVGTLRMEAVRRGVRKWLSDWRGNLDDQERAIRRYLGALSEQYRCLVPVRVDLYYADYATADASAMARTGWAASENGVWVPMPSNVAIGHGRPETRARIDAAVAIQDRDRFFENRRGADRLLFDRMVGYIWRACQKFCV</sequence>